<evidence type="ECO:0000313" key="2">
    <source>
        <dbReference type="EMBL" id="POM22488.1"/>
    </source>
</evidence>
<evidence type="ECO:0000313" key="3">
    <source>
        <dbReference type="Proteomes" id="UP000242367"/>
    </source>
</evidence>
<dbReference type="AlphaFoldDB" id="A0A2P4UBT0"/>
<accession>A0A2P4UBT0</accession>
<dbReference type="RefSeq" id="WP_103566201.1">
    <property type="nucleotide sequence ID" value="NZ_MTBP01000005.1"/>
</dbReference>
<organism evidence="2 3">
    <name type="scientific">Actinomadura rubteroloni</name>
    <dbReference type="NCBI Taxonomy" id="1926885"/>
    <lineage>
        <taxon>Bacteria</taxon>
        <taxon>Bacillati</taxon>
        <taxon>Actinomycetota</taxon>
        <taxon>Actinomycetes</taxon>
        <taxon>Streptosporangiales</taxon>
        <taxon>Thermomonosporaceae</taxon>
        <taxon>Actinomadura</taxon>
    </lineage>
</organism>
<dbReference type="EMBL" id="MTBP01000005">
    <property type="protein sequence ID" value="POM22488.1"/>
    <property type="molecule type" value="Genomic_DNA"/>
</dbReference>
<protein>
    <recommendedName>
        <fullName evidence="4">Plectin</fullName>
    </recommendedName>
</protein>
<feature type="region of interest" description="Disordered" evidence="1">
    <location>
        <begin position="78"/>
        <end position="113"/>
    </location>
</feature>
<gene>
    <name evidence="2" type="ORF">BTM25_54380</name>
</gene>
<evidence type="ECO:0000256" key="1">
    <source>
        <dbReference type="SAM" id="MobiDB-lite"/>
    </source>
</evidence>
<reference evidence="2 3" key="1">
    <citation type="journal article" date="2017" name="Chemistry">
        <title>Isolation, Biosynthesis and Chemical Modifications of Rubterolones A-F: Rare Tropolone Alkaloids from Actinomadura sp. 5-2.</title>
        <authorList>
            <person name="Guo H."/>
            <person name="Benndorf R."/>
            <person name="Leichnitz D."/>
            <person name="Klassen J.L."/>
            <person name="Vollmers J."/>
            <person name="Gorls H."/>
            <person name="Steinacker M."/>
            <person name="Weigel C."/>
            <person name="Dahse H.M."/>
            <person name="Kaster A.K."/>
            <person name="de Beer Z.W."/>
            <person name="Poulsen M."/>
            <person name="Beemelmanns C."/>
        </authorList>
    </citation>
    <scope>NUCLEOTIDE SEQUENCE [LARGE SCALE GENOMIC DNA]</scope>
    <source>
        <strain evidence="2 3">5-2</strain>
    </source>
</reference>
<sequence length="138" mass="14751">MPLGRRVSKDVAAPYEADQRAAAGYRALLAAAGEAETALRAAQAADAPEPEVRTLTIGFDQALTAALDAAEAAERAAMGPRAYSVPEQDASARRAAQIQRRKAKARPAVKPWTEEADRLRTAREALRLGYRTVPAVAR</sequence>
<comment type="caution">
    <text evidence="2">The sequence shown here is derived from an EMBL/GenBank/DDBJ whole genome shotgun (WGS) entry which is preliminary data.</text>
</comment>
<proteinExistence type="predicted"/>
<evidence type="ECO:0008006" key="4">
    <source>
        <dbReference type="Google" id="ProtNLM"/>
    </source>
</evidence>
<keyword evidence="3" id="KW-1185">Reference proteome</keyword>
<name>A0A2P4UBT0_9ACTN</name>
<dbReference type="Proteomes" id="UP000242367">
    <property type="component" value="Unassembled WGS sequence"/>
</dbReference>